<dbReference type="Proteomes" id="UP000499080">
    <property type="component" value="Unassembled WGS sequence"/>
</dbReference>
<dbReference type="AlphaFoldDB" id="A0A4Y2IZU9"/>
<evidence type="ECO:0000313" key="2">
    <source>
        <dbReference type="EMBL" id="GBM83397.1"/>
    </source>
</evidence>
<reference evidence="2 3" key="1">
    <citation type="journal article" date="2019" name="Sci. Rep.">
        <title>Orb-weaving spider Araneus ventricosus genome elucidates the spidroin gene catalogue.</title>
        <authorList>
            <person name="Kono N."/>
            <person name="Nakamura H."/>
            <person name="Ohtoshi R."/>
            <person name="Moran D.A.P."/>
            <person name="Shinohara A."/>
            <person name="Yoshida Y."/>
            <person name="Fujiwara M."/>
            <person name="Mori M."/>
            <person name="Tomita M."/>
            <person name="Arakawa K."/>
        </authorList>
    </citation>
    <scope>NUCLEOTIDE SEQUENCE [LARGE SCALE GENOMIC DNA]</scope>
</reference>
<organism evidence="2 3">
    <name type="scientific">Araneus ventricosus</name>
    <name type="common">Orbweaver spider</name>
    <name type="synonym">Epeira ventricosa</name>
    <dbReference type="NCBI Taxonomy" id="182803"/>
    <lineage>
        <taxon>Eukaryota</taxon>
        <taxon>Metazoa</taxon>
        <taxon>Ecdysozoa</taxon>
        <taxon>Arthropoda</taxon>
        <taxon>Chelicerata</taxon>
        <taxon>Arachnida</taxon>
        <taxon>Araneae</taxon>
        <taxon>Araneomorphae</taxon>
        <taxon>Entelegynae</taxon>
        <taxon>Araneoidea</taxon>
        <taxon>Araneidae</taxon>
        <taxon>Araneus</taxon>
    </lineage>
</organism>
<evidence type="ECO:0000313" key="3">
    <source>
        <dbReference type="Proteomes" id="UP000499080"/>
    </source>
</evidence>
<gene>
    <name evidence="1" type="ORF">AVEN_272784_1</name>
    <name evidence="2" type="ORF">AVEN_31274_1</name>
</gene>
<sequence>MNLFQDGDSLKWLTSPEESPTFVDWEKNIDFYMDRSAGVINLRGSNGAPHKWSLMNLSSKHRSICEMQDVKES</sequence>
<accession>A0A4Y2IZU9</accession>
<keyword evidence="3" id="KW-1185">Reference proteome</keyword>
<feature type="non-terminal residue" evidence="2">
    <location>
        <position position="73"/>
    </location>
</feature>
<dbReference type="EMBL" id="BGPR01108632">
    <property type="protein sequence ID" value="GBM83397.1"/>
    <property type="molecule type" value="Genomic_DNA"/>
</dbReference>
<evidence type="ECO:0000313" key="1">
    <source>
        <dbReference type="EMBL" id="GBM83392.1"/>
    </source>
</evidence>
<name>A0A4Y2IZU9_ARAVE</name>
<proteinExistence type="predicted"/>
<protein>
    <submittedName>
        <fullName evidence="2">Uncharacterized protein</fullName>
    </submittedName>
</protein>
<dbReference type="EMBL" id="BGPR01108629">
    <property type="protein sequence ID" value="GBM83392.1"/>
    <property type="molecule type" value="Genomic_DNA"/>
</dbReference>
<comment type="caution">
    <text evidence="2">The sequence shown here is derived from an EMBL/GenBank/DDBJ whole genome shotgun (WGS) entry which is preliminary data.</text>
</comment>